<evidence type="ECO:0000259" key="4">
    <source>
        <dbReference type="Pfam" id="PF13407"/>
    </source>
</evidence>
<dbReference type="SUPFAM" id="SSF53822">
    <property type="entry name" value="Periplasmic binding protein-like I"/>
    <property type="match status" value="1"/>
</dbReference>
<keyword evidence="2 3" id="KW-0732">Signal</keyword>
<evidence type="ECO:0000313" key="5">
    <source>
        <dbReference type="EMBL" id="MBO1752240.1"/>
    </source>
</evidence>
<evidence type="ECO:0000256" key="1">
    <source>
        <dbReference type="ARBA" id="ARBA00004196"/>
    </source>
</evidence>
<dbReference type="EMBL" id="JAGEMK010000005">
    <property type="protein sequence ID" value="MBO1752240.1"/>
    <property type="molecule type" value="Genomic_DNA"/>
</dbReference>
<evidence type="ECO:0000256" key="2">
    <source>
        <dbReference type="ARBA" id="ARBA00022729"/>
    </source>
</evidence>
<reference evidence="5" key="1">
    <citation type="submission" date="2021-03" db="EMBL/GenBank/DDBJ databases">
        <title>Actinotalea soli sp. nov., isolated from soil.</title>
        <authorList>
            <person name="Ping W."/>
            <person name="Zhang J."/>
        </authorList>
    </citation>
    <scope>NUCLEOTIDE SEQUENCE</scope>
    <source>
        <strain evidence="5">BY-33</strain>
    </source>
</reference>
<name>A0A939LSH7_9CELL</name>
<dbReference type="PANTHER" id="PTHR30036">
    <property type="entry name" value="D-XYLOSE-BINDING PERIPLASMIC PROTEIN"/>
    <property type="match status" value="1"/>
</dbReference>
<dbReference type="InterPro" id="IPR050555">
    <property type="entry name" value="Bact_Solute-Bind_Prot2"/>
</dbReference>
<dbReference type="GO" id="GO:0030246">
    <property type="term" value="F:carbohydrate binding"/>
    <property type="evidence" value="ECO:0007669"/>
    <property type="project" value="TreeGrafter"/>
</dbReference>
<dbReference type="AlphaFoldDB" id="A0A939LSH7"/>
<comment type="subcellular location">
    <subcellularLocation>
        <location evidence="1">Cell envelope</location>
    </subcellularLocation>
</comment>
<dbReference type="PROSITE" id="PS51257">
    <property type="entry name" value="PROKAR_LIPOPROTEIN"/>
    <property type="match status" value="1"/>
</dbReference>
<dbReference type="InterPro" id="IPR025997">
    <property type="entry name" value="SBP_2_dom"/>
</dbReference>
<feature type="chain" id="PRO_5037198876" evidence="3">
    <location>
        <begin position="27"/>
        <end position="372"/>
    </location>
</feature>
<keyword evidence="6" id="KW-1185">Reference proteome</keyword>
<feature type="domain" description="Periplasmic binding protein" evidence="4">
    <location>
        <begin position="51"/>
        <end position="312"/>
    </location>
</feature>
<sequence>MRSPGRDRAVALRTVVATAVLGLALAGCVTHDPAGPPAGHPGAVEGDGRTIALLLPESKTARYEGIDRPVFEQVVAQRCAECTVLYANAQQDAARQQQQAESALTQGAEVLVLGAVDAAAAQSIVTTAAERGVAVIAYDRFVADVPLDYFVAYDAARVGQVQGQALVEAVGETEEGEGVLLVHGSPTDPNVAGHKAGLARALADSGLEVLAEYDTPDWSPDKAQEWVQGQLTQYAGRVVGVYAGNDGTAGGAISALRAAGLDPVPPVTGQDAELAAIQRIVAGDQHMTVYKAISQQARTAAELSVRVLRGEEPTATAEVEGVPAVLLAPVGVTRQNVDRVIVRGGVFTVDQICTEAYAAACRGLELIGEEAG</sequence>
<protein>
    <submittedName>
        <fullName evidence="5">Substrate-binding domain-containing protein</fullName>
    </submittedName>
</protein>
<evidence type="ECO:0000313" key="6">
    <source>
        <dbReference type="Proteomes" id="UP000664209"/>
    </source>
</evidence>
<organism evidence="5 6">
    <name type="scientific">Actinotalea soli</name>
    <dbReference type="NCBI Taxonomy" id="2819234"/>
    <lineage>
        <taxon>Bacteria</taxon>
        <taxon>Bacillati</taxon>
        <taxon>Actinomycetota</taxon>
        <taxon>Actinomycetes</taxon>
        <taxon>Micrococcales</taxon>
        <taxon>Cellulomonadaceae</taxon>
        <taxon>Actinotalea</taxon>
    </lineage>
</organism>
<evidence type="ECO:0000256" key="3">
    <source>
        <dbReference type="SAM" id="SignalP"/>
    </source>
</evidence>
<dbReference type="PANTHER" id="PTHR30036:SF1">
    <property type="entry name" value="D-XYLOSE-BINDING PERIPLASMIC PROTEIN"/>
    <property type="match status" value="1"/>
</dbReference>
<dbReference type="GO" id="GO:0030288">
    <property type="term" value="C:outer membrane-bounded periplasmic space"/>
    <property type="evidence" value="ECO:0007669"/>
    <property type="project" value="TreeGrafter"/>
</dbReference>
<proteinExistence type="predicted"/>
<accession>A0A939LSH7</accession>
<gene>
    <name evidence="5" type="ORF">J4G33_10550</name>
</gene>
<dbReference type="Pfam" id="PF13407">
    <property type="entry name" value="Peripla_BP_4"/>
    <property type="match status" value="1"/>
</dbReference>
<dbReference type="InterPro" id="IPR028082">
    <property type="entry name" value="Peripla_BP_I"/>
</dbReference>
<comment type="caution">
    <text evidence="5">The sequence shown here is derived from an EMBL/GenBank/DDBJ whole genome shotgun (WGS) entry which is preliminary data.</text>
</comment>
<feature type="signal peptide" evidence="3">
    <location>
        <begin position="1"/>
        <end position="26"/>
    </location>
</feature>
<dbReference type="Gene3D" id="3.40.50.2300">
    <property type="match status" value="2"/>
</dbReference>
<dbReference type="Proteomes" id="UP000664209">
    <property type="component" value="Unassembled WGS sequence"/>
</dbReference>
<dbReference type="RefSeq" id="WP_208055934.1">
    <property type="nucleotide sequence ID" value="NZ_JAGEMK010000005.1"/>
</dbReference>